<name>A0ABT4RC87_9ACTN</name>
<feature type="compositionally biased region" description="Low complexity" evidence="1">
    <location>
        <begin position="27"/>
        <end position="38"/>
    </location>
</feature>
<feature type="region of interest" description="Disordered" evidence="1">
    <location>
        <begin position="14"/>
        <end position="116"/>
    </location>
</feature>
<dbReference type="Gene3D" id="2.60.40.420">
    <property type="entry name" value="Cupredoxins - blue copper proteins"/>
    <property type="match status" value="1"/>
</dbReference>
<feature type="compositionally biased region" description="Pro residues" evidence="1">
    <location>
        <begin position="84"/>
        <end position="94"/>
    </location>
</feature>
<dbReference type="InterPro" id="IPR008972">
    <property type="entry name" value="Cupredoxin"/>
</dbReference>
<evidence type="ECO:0008006" key="4">
    <source>
        <dbReference type="Google" id="ProtNLM"/>
    </source>
</evidence>
<reference evidence="2" key="1">
    <citation type="submission" date="2022-10" db="EMBL/GenBank/DDBJ databases">
        <title>The WGS of Solirubrobacter sp. CPCC 204708.</title>
        <authorList>
            <person name="Jiang Z."/>
        </authorList>
    </citation>
    <scope>NUCLEOTIDE SEQUENCE</scope>
    <source>
        <strain evidence="2">CPCC 204708</strain>
    </source>
</reference>
<protein>
    <recommendedName>
        <fullName evidence="4">Blue (type 1) copper domain-containing protein</fullName>
    </recommendedName>
</protein>
<sequence length="207" mass="21231">MSWLAILLTLAGLGGNPAPDAKPRRCGAAASSLGAASAVPIKQPCVKAKKKRPAPAKPAPRKDAPASTNPAPRSDAPGGEPGPQATPTPRPGATPTPTATATPVATATPAPLPSRTNVDLTDIREWSVRPSYRLLAAGRVEFNANNRGEDEHDLTVRDAAARDLGELPLAPGESGTLAVDLPAGTYTLYCSLRGHEAAGMVAEITTR</sequence>
<feature type="compositionally biased region" description="Low complexity" evidence="1">
    <location>
        <begin position="95"/>
        <end position="109"/>
    </location>
</feature>
<dbReference type="RefSeq" id="WP_202953079.1">
    <property type="nucleotide sequence ID" value="NZ_JAPCID010000002.1"/>
</dbReference>
<organism evidence="2 3">
    <name type="scientific">Solirubrobacter deserti</name>
    <dbReference type="NCBI Taxonomy" id="2282478"/>
    <lineage>
        <taxon>Bacteria</taxon>
        <taxon>Bacillati</taxon>
        <taxon>Actinomycetota</taxon>
        <taxon>Thermoleophilia</taxon>
        <taxon>Solirubrobacterales</taxon>
        <taxon>Solirubrobacteraceae</taxon>
        <taxon>Solirubrobacter</taxon>
    </lineage>
</organism>
<evidence type="ECO:0000313" key="3">
    <source>
        <dbReference type="Proteomes" id="UP001147700"/>
    </source>
</evidence>
<comment type="caution">
    <text evidence="2">The sequence shown here is derived from an EMBL/GenBank/DDBJ whole genome shotgun (WGS) entry which is preliminary data.</text>
</comment>
<proteinExistence type="predicted"/>
<gene>
    <name evidence="2" type="ORF">OJ962_01460</name>
</gene>
<accession>A0ABT4RC87</accession>
<keyword evidence="3" id="KW-1185">Reference proteome</keyword>
<dbReference type="Proteomes" id="UP001147700">
    <property type="component" value="Unassembled WGS sequence"/>
</dbReference>
<dbReference type="EMBL" id="JAPCID010000002">
    <property type="protein sequence ID" value="MDA0136147.1"/>
    <property type="molecule type" value="Genomic_DNA"/>
</dbReference>
<evidence type="ECO:0000256" key="1">
    <source>
        <dbReference type="SAM" id="MobiDB-lite"/>
    </source>
</evidence>
<dbReference type="SUPFAM" id="SSF49503">
    <property type="entry name" value="Cupredoxins"/>
    <property type="match status" value="1"/>
</dbReference>
<evidence type="ECO:0000313" key="2">
    <source>
        <dbReference type="EMBL" id="MDA0136147.1"/>
    </source>
</evidence>